<keyword evidence="1" id="KW-0694">RNA-binding</keyword>
<dbReference type="InterPro" id="IPR007855">
    <property type="entry name" value="RDRP"/>
</dbReference>
<name>A0ABR4AHX3_9LECA</name>
<keyword evidence="1" id="KW-0548">Nucleotidyltransferase</keyword>
<reference evidence="3 4" key="1">
    <citation type="submission" date="2024-09" db="EMBL/GenBank/DDBJ databases">
        <title>Rethinking Asexuality: The Enigmatic Case of Functional Sexual Genes in Lepraria (Stereocaulaceae).</title>
        <authorList>
            <person name="Doellman M."/>
            <person name="Sun Y."/>
            <person name="Barcenas-Pena A."/>
            <person name="Lumbsch H.T."/>
            <person name="Grewe F."/>
        </authorList>
    </citation>
    <scope>NUCLEOTIDE SEQUENCE [LARGE SCALE GENOMIC DNA]</scope>
    <source>
        <strain evidence="3 4">Mercado 3170</strain>
    </source>
</reference>
<sequence>MPCTTVEEVFNWFFRTQWNFGQLQCKTYARLELGFSKKLPTLTFLSSQIREVPDILADGTVESSSFLEKGLRLKEFFDPQNPKVMNEGCSRLSVGVARQIARDLGLAEWPPSVFQARFGSWKGIWMVDVEKSPDKRMTDIWIAVTPSQRKSSRHAEDLKYDAFDPTRTTFEAVSWSLPVTSARLSPALIAILVDWRIPEQTLHNLFETNFAYEREKLMDAVQTSHFLYYWVYSKASVLRDEEDTQAPWLGGVPLSNPRSALYLLEQGLVP</sequence>
<organism evidence="3 4">
    <name type="scientific">Stereocaulon virgatum</name>
    <dbReference type="NCBI Taxonomy" id="373712"/>
    <lineage>
        <taxon>Eukaryota</taxon>
        <taxon>Fungi</taxon>
        <taxon>Dikarya</taxon>
        <taxon>Ascomycota</taxon>
        <taxon>Pezizomycotina</taxon>
        <taxon>Lecanoromycetes</taxon>
        <taxon>OSLEUM clade</taxon>
        <taxon>Lecanoromycetidae</taxon>
        <taxon>Lecanorales</taxon>
        <taxon>Lecanorineae</taxon>
        <taxon>Stereocaulaceae</taxon>
        <taxon>Stereocaulon</taxon>
    </lineage>
</organism>
<keyword evidence="1" id="KW-0808">Transferase</keyword>
<comment type="catalytic activity">
    <reaction evidence="1">
        <text>RNA(n) + a ribonucleoside 5'-triphosphate = RNA(n+1) + diphosphate</text>
        <dbReference type="Rhea" id="RHEA:21248"/>
        <dbReference type="Rhea" id="RHEA-COMP:14527"/>
        <dbReference type="Rhea" id="RHEA-COMP:17342"/>
        <dbReference type="ChEBI" id="CHEBI:33019"/>
        <dbReference type="ChEBI" id="CHEBI:61557"/>
        <dbReference type="ChEBI" id="CHEBI:140395"/>
        <dbReference type="EC" id="2.7.7.48"/>
    </reaction>
</comment>
<dbReference type="PANTHER" id="PTHR23079">
    <property type="entry name" value="RNA-DEPENDENT RNA POLYMERASE"/>
    <property type="match status" value="1"/>
</dbReference>
<accession>A0ABR4AHX3</accession>
<dbReference type="Proteomes" id="UP001590950">
    <property type="component" value="Unassembled WGS sequence"/>
</dbReference>
<dbReference type="EC" id="2.7.7.48" evidence="1"/>
<evidence type="ECO:0000256" key="1">
    <source>
        <dbReference type="RuleBase" id="RU363098"/>
    </source>
</evidence>
<keyword evidence="4" id="KW-1185">Reference proteome</keyword>
<gene>
    <name evidence="3" type="ORF">N7G274_002927</name>
</gene>
<comment type="caution">
    <text evidence="3">The sequence shown here is derived from an EMBL/GenBank/DDBJ whole genome shotgun (WGS) entry which is preliminary data.</text>
</comment>
<keyword evidence="1" id="KW-0696">RNA-directed RNA polymerase</keyword>
<proteinExistence type="inferred from homology"/>
<evidence type="ECO:0000313" key="4">
    <source>
        <dbReference type="Proteomes" id="UP001590950"/>
    </source>
</evidence>
<feature type="domain" description="RDRP core" evidence="2">
    <location>
        <begin position="5"/>
        <end position="229"/>
    </location>
</feature>
<evidence type="ECO:0000259" key="2">
    <source>
        <dbReference type="Pfam" id="PF05183"/>
    </source>
</evidence>
<evidence type="ECO:0000313" key="3">
    <source>
        <dbReference type="EMBL" id="KAL2044222.1"/>
    </source>
</evidence>
<dbReference type="InterPro" id="IPR057596">
    <property type="entry name" value="RDRP_core"/>
</dbReference>
<dbReference type="EMBL" id="JBEFKJ010000009">
    <property type="protein sequence ID" value="KAL2044222.1"/>
    <property type="molecule type" value="Genomic_DNA"/>
</dbReference>
<dbReference type="Pfam" id="PF05183">
    <property type="entry name" value="RdRP"/>
    <property type="match status" value="1"/>
</dbReference>
<dbReference type="PANTHER" id="PTHR23079:SF14">
    <property type="entry name" value="RNA-DEPENDENT RNA POLYMERASE"/>
    <property type="match status" value="1"/>
</dbReference>
<comment type="similarity">
    <text evidence="1">Belongs to the RdRP family.</text>
</comment>
<protein>
    <recommendedName>
        <fullName evidence="1">RNA-dependent RNA polymerase</fullName>
        <ecNumber evidence="1">2.7.7.48</ecNumber>
    </recommendedName>
</protein>